<dbReference type="STRING" id="426757.SAMN04488127_0462"/>
<dbReference type="PANTHER" id="PTHR34818">
    <property type="entry name" value="PROTEIN BLI-3"/>
    <property type="match status" value="1"/>
</dbReference>
<proteinExistence type="predicted"/>
<evidence type="ECO:0000313" key="3">
    <source>
        <dbReference type="Proteomes" id="UP000199200"/>
    </source>
</evidence>
<dbReference type="InterPro" id="IPR012349">
    <property type="entry name" value="Split_barrel_FMN-bd"/>
</dbReference>
<name>A0A1H6TEB9_9BACL</name>
<dbReference type="Gene3D" id="2.30.110.10">
    <property type="entry name" value="Electron Transport, Fmn-binding Protein, Chain A"/>
    <property type="match status" value="1"/>
</dbReference>
<reference evidence="3" key="1">
    <citation type="submission" date="2016-10" db="EMBL/GenBank/DDBJ databases">
        <authorList>
            <person name="Varghese N."/>
            <person name="Submissions S."/>
        </authorList>
    </citation>
    <scope>NUCLEOTIDE SEQUENCE [LARGE SCALE GENOMIC DNA]</scope>
    <source>
        <strain evidence="3">CGMCC 1.6763</strain>
    </source>
</reference>
<dbReference type="RefSeq" id="WP_092049450.1">
    <property type="nucleotide sequence ID" value="NZ_FNZF01000001.1"/>
</dbReference>
<organism evidence="2 3">
    <name type="scientific">Bhargavaea ginsengi</name>
    <dbReference type="NCBI Taxonomy" id="426757"/>
    <lineage>
        <taxon>Bacteria</taxon>
        <taxon>Bacillati</taxon>
        <taxon>Bacillota</taxon>
        <taxon>Bacilli</taxon>
        <taxon>Bacillales</taxon>
        <taxon>Caryophanaceae</taxon>
        <taxon>Bhargavaea</taxon>
    </lineage>
</organism>
<keyword evidence="3" id="KW-1185">Reference proteome</keyword>
<dbReference type="Proteomes" id="UP000199200">
    <property type="component" value="Unassembled WGS sequence"/>
</dbReference>
<accession>A0A1H6TEB9</accession>
<dbReference type="EMBL" id="FNZF01000001">
    <property type="protein sequence ID" value="SEI78463.1"/>
    <property type="molecule type" value="Genomic_DNA"/>
</dbReference>
<dbReference type="SUPFAM" id="SSF50475">
    <property type="entry name" value="FMN-binding split barrel"/>
    <property type="match status" value="1"/>
</dbReference>
<sequence length="137" mass="15278">MDTKATAQKILDESMVGTMATVQGGKPFTRYMTFFNDGFTLYTATSKQTDKVDELEANPHTHILIGYEGEGFGDDYLEIMGTAEVTDDEGLIDKVWNDAMESYFEGPDDPNLVILKVQPDAMRVMNKKGQPPHDVSF</sequence>
<dbReference type="InterPro" id="IPR011576">
    <property type="entry name" value="Pyridox_Oxase_N"/>
</dbReference>
<evidence type="ECO:0000259" key="1">
    <source>
        <dbReference type="Pfam" id="PF01243"/>
    </source>
</evidence>
<dbReference type="AlphaFoldDB" id="A0A1H6TEB9"/>
<evidence type="ECO:0000313" key="2">
    <source>
        <dbReference type="EMBL" id="SEI78463.1"/>
    </source>
</evidence>
<dbReference type="PANTHER" id="PTHR34818:SF1">
    <property type="entry name" value="PROTEIN BLI-3"/>
    <property type="match status" value="1"/>
</dbReference>
<dbReference type="InterPro" id="IPR052917">
    <property type="entry name" value="Stress-Dev_Protein"/>
</dbReference>
<feature type="domain" description="Pyridoxamine 5'-phosphate oxidase N-terminal" evidence="1">
    <location>
        <begin position="5"/>
        <end position="124"/>
    </location>
</feature>
<gene>
    <name evidence="2" type="ORF">SAMN04488127_0462</name>
</gene>
<protein>
    <submittedName>
        <fullName evidence="2">General stress protein 26</fullName>
    </submittedName>
</protein>
<dbReference type="OrthoDB" id="5431160at2"/>
<dbReference type="Pfam" id="PF01243">
    <property type="entry name" value="PNPOx_N"/>
    <property type="match status" value="1"/>
</dbReference>